<keyword evidence="1" id="KW-0732">Signal</keyword>
<proteinExistence type="predicted"/>
<accession>A0A8J6L593</accession>
<reference evidence="3" key="2">
    <citation type="submission" date="2021-08" db="EMBL/GenBank/DDBJ databases">
        <authorList>
            <person name="Eriksson T."/>
        </authorList>
    </citation>
    <scope>NUCLEOTIDE SEQUENCE</scope>
    <source>
        <strain evidence="3">Stoneville</strain>
        <tissue evidence="3">Whole head</tissue>
    </source>
</reference>
<evidence type="ECO:0000313" key="4">
    <source>
        <dbReference type="Proteomes" id="UP000719412"/>
    </source>
</evidence>
<feature type="domain" description="Reverse transcriptase" evidence="2">
    <location>
        <begin position="81"/>
        <end position="319"/>
    </location>
</feature>
<dbReference type="InterPro" id="IPR043502">
    <property type="entry name" value="DNA/RNA_pol_sf"/>
</dbReference>
<reference evidence="3" key="1">
    <citation type="journal article" date="2020" name="J Insects Food Feed">
        <title>The yellow mealworm (Tenebrio molitor) genome: a resource for the emerging insects as food and feed industry.</title>
        <authorList>
            <person name="Eriksson T."/>
            <person name="Andere A."/>
            <person name="Kelstrup H."/>
            <person name="Emery V."/>
            <person name="Picard C."/>
        </authorList>
    </citation>
    <scope>NUCLEOTIDE SEQUENCE</scope>
    <source>
        <strain evidence="3">Stoneville</strain>
        <tissue evidence="3">Whole head</tissue>
    </source>
</reference>
<feature type="chain" id="PRO_5035168856" description="Reverse transcriptase domain-containing protein" evidence="1">
    <location>
        <begin position="27"/>
        <end position="351"/>
    </location>
</feature>
<organism evidence="3 4">
    <name type="scientific">Tenebrio molitor</name>
    <name type="common">Yellow mealworm beetle</name>
    <dbReference type="NCBI Taxonomy" id="7067"/>
    <lineage>
        <taxon>Eukaryota</taxon>
        <taxon>Metazoa</taxon>
        <taxon>Ecdysozoa</taxon>
        <taxon>Arthropoda</taxon>
        <taxon>Hexapoda</taxon>
        <taxon>Insecta</taxon>
        <taxon>Pterygota</taxon>
        <taxon>Neoptera</taxon>
        <taxon>Endopterygota</taxon>
        <taxon>Coleoptera</taxon>
        <taxon>Polyphaga</taxon>
        <taxon>Cucujiformia</taxon>
        <taxon>Tenebrionidae</taxon>
        <taxon>Tenebrio</taxon>
    </lineage>
</organism>
<dbReference type="Pfam" id="PF00078">
    <property type="entry name" value="RVT_1"/>
    <property type="match status" value="1"/>
</dbReference>
<comment type="caution">
    <text evidence="3">The sequence shown here is derived from an EMBL/GenBank/DDBJ whole genome shotgun (WGS) entry which is preliminary data.</text>
</comment>
<dbReference type="PANTHER" id="PTHR19446">
    <property type="entry name" value="REVERSE TRANSCRIPTASES"/>
    <property type="match status" value="1"/>
</dbReference>
<dbReference type="GO" id="GO:0071897">
    <property type="term" value="P:DNA biosynthetic process"/>
    <property type="evidence" value="ECO:0007669"/>
    <property type="project" value="UniProtKB-ARBA"/>
</dbReference>
<gene>
    <name evidence="3" type="ORF">GEV33_011267</name>
</gene>
<dbReference type="PROSITE" id="PS50878">
    <property type="entry name" value="RT_POL"/>
    <property type="match status" value="1"/>
</dbReference>
<dbReference type="InterPro" id="IPR000477">
    <property type="entry name" value="RT_dom"/>
</dbReference>
<protein>
    <recommendedName>
        <fullName evidence="2">Reverse transcriptase domain-containing protein</fullName>
    </recommendedName>
</protein>
<evidence type="ECO:0000259" key="2">
    <source>
        <dbReference type="PROSITE" id="PS50878"/>
    </source>
</evidence>
<evidence type="ECO:0000256" key="1">
    <source>
        <dbReference type="SAM" id="SignalP"/>
    </source>
</evidence>
<sequence>MKSASLANFIKLLFNISQVCLMAAEAERLGGPPRPFGLEEIEKAGRRLKSGKAPGPDGIPSEVIKDIAAEYPNILAEVANYCLDEGVFPEEWKEARLVLLEKPKKNAADKPTYRPICLLNAIGKLLEILTEERINEHLRAEGELSERQYGFRKGRSTLDPMRRINEIVAEINQKSYRHRKVCLMITFDIKNAFNSAEWGLNRSEVDRWNMCGHITRLVDEYLSRRYLWGSISGPLLWNIFYNRILNVTVPEGIELLGYADDLAAGVIGRDREELLSNAQETVNQVTRWMRGMRLEVAAGKSETVLLCRRRQLDSLTVNINGHRDRQRREVLEGLFRHRHQDDGACQKGCKL</sequence>
<dbReference type="EMBL" id="JABDTM020026734">
    <property type="protein sequence ID" value="KAH0811524.1"/>
    <property type="molecule type" value="Genomic_DNA"/>
</dbReference>
<keyword evidence="4" id="KW-1185">Reference proteome</keyword>
<name>A0A8J6L593_TENMO</name>
<dbReference type="AlphaFoldDB" id="A0A8J6L593"/>
<feature type="signal peptide" evidence="1">
    <location>
        <begin position="1"/>
        <end position="26"/>
    </location>
</feature>
<evidence type="ECO:0000313" key="3">
    <source>
        <dbReference type="EMBL" id="KAH0811524.1"/>
    </source>
</evidence>
<dbReference type="SUPFAM" id="SSF56672">
    <property type="entry name" value="DNA/RNA polymerases"/>
    <property type="match status" value="1"/>
</dbReference>
<dbReference type="Proteomes" id="UP000719412">
    <property type="component" value="Unassembled WGS sequence"/>
</dbReference>
<dbReference type="CDD" id="cd01650">
    <property type="entry name" value="RT_nLTR_like"/>
    <property type="match status" value="1"/>
</dbReference>